<accession>A0A4P9WMP7</accession>
<organism evidence="1 2">
    <name type="scientific">Blyttiomyces helicus</name>
    <dbReference type="NCBI Taxonomy" id="388810"/>
    <lineage>
        <taxon>Eukaryota</taxon>
        <taxon>Fungi</taxon>
        <taxon>Fungi incertae sedis</taxon>
        <taxon>Chytridiomycota</taxon>
        <taxon>Chytridiomycota incertae sedis</taxon>
        <taxon>Chytridiomycetes</taxon>
        <taxon>Chytridiomycetes incertae sedis</taxon>
        <taxon>Blyttiomyces</taxon>
    </lineage>
</organism>
<protein>
    <submittedName>
        <fullName evidence="1">Uncharacterized protein</fullName>
    </submittedName>
</protein>
<gene>
    <name evidence="1" type="ORF">BDK51DRAFT_27258</name>
</gene>
<feature type="non-terminal residue" evidence="1">
    <location>
        <position position="185"/>
    </location>
</feature>
<proteinExistence type="predicted"/>
<dbReference type="EMBL" id="KZ993923">
    <property type="protein sequence ID" value="RKO94349.1"/>
    <property type="molecule type" value="Genomic_DNA"/>
</dbReference>
<sequence length="185" mass="20805">MSENELIFRAPLNLSNVDPPTQQRHNELWRILQFNRASERRPQSIELLPDAIWKTTEEKEAILPGTKFAPRRKRGRPKKIAEEVRLANLSSLSPRSETFFFATALGLALQTWVRVEGTITDAFAFHVGSIIADEEEADPSTYQEALESAQKKKWDAAVATELGAMISRKVFSVPIEARKGKTTVG</sequence>
<reference evidence="2" key="1">
    <citation type="journal article" date="2018" name="Nat. Microbiol.">
        <title>Leveraging single-cell genomics to expand the fungal tree of life.</title>
        <authorList>
            <person name="Ahrendt S.R."/>
            <person name="Quandt C.A."/>
            <person name="Ciobanu D."/>
            <person name="Clum A."/>
            <person name="Salamov A."/>
            <person name="Andreopoulos B."/>
            <person name="Cheng J.F."/>
            <person name="Woyke T."/>
            <person name="Pelin A."/>
            <person name="Henrissat B."/>
            <person name="Reynolds N.K."/>
            <person name="Benny G.L."/>
            <person name="Smith M.E."/>
            <person name="James T.Y."/>
            <person name="Grigoriev I.V."/>
        </authorList>
    </citation>
    <scope>NUCLEOTIDE SEQUENCE [LARGE SCALE GENOMIC DNA]</scope>
</reference>
<evidence type="ECO:0000313" key="1">
    <source>
        <dbReference type="EMBL" id="RKO94349.1"/>
    </source>
</evidence>
<evidence type="ECO:0000313" key="2">
    <source>
        <dbReference type="Proteomes" id="UP000269721"/>
    </source>
</evidence>
<keyword evidence="2" id="KW-1185">Reference proteome</keyword>
<dbReference type="Proteomes" id="UP000269721">
    <property type="component" value="Unassembled WGS sequence"/>
</dbReference>
<name>A0A4P9WMP7_9FUNG</name>
<dbReference type="AlphaFoldDB" id="A0A4P9WMP7"/>